<reference evidence="1 2" key="1">
    <citation type="journal article" date="2014" name="Genome Biol.">
        <title>Transcriptome and methylome profiling reveals relics of genome dominance in the mesopolyploid Brassica oleracea.</title>
        <authorList>
            <person name="Parkin I.A."/>
            <person name="Koh C."/>
            <person name="Tang H."/>
            <person name="Robinson S.J."/>
            <person name="Kagale S."/>
            <person name="Clarke W.E."/>
            <person name="Town C.D."/>
            <person name="Nixon J."/>
            <person name="Krishnakumar V."/>
            <person name="Bidwell S.L."/>
            <person name="Denoeud F."/>
            <person name="Belcram H."/>
            <person name="Links M.G."/>
            <person name="Just J."/>
            <person name="Clarke C."/>
            <person name="Bender T."/>
            <person name="Huebert T."/>
            <person name="Mason A.S."/>
            <person name="Pires J.C."/>
            <person name="Barker G."/>
            <person name="Moore J."/>
            <person name="Walley P.G."/>
            <person name="Manoli S."/>
            <person name="Batley J."/>
            <person name="Edwards D."/>
            <person name="Nelson M.N."/>
            <person name="Wang X."/>
            <person name="Paterson A.H."/>
            <person name="King G."/>
            <person name="Bancroft I."/>
            <person name="Chalhoub B."/>
            <person name="Sharpe A.G."/>
        </authorList>
    </citation>
    <scope>NUCLEOTIDE SEQUENCE</scope>
    <source>
        <strain evidence="1 2">cv. TO1000</strain>
    </source>
</reference>
<dbReference type="AlphaFoldDB" id="A0A0D3D813"/>
<protein>
    <submittedName>
        <fullName evidence="1">Uncharacterized protein</fullName>
    </submittedName>
</protein>
<evidence type="ECO:0000313" key="1">
    <source>
        <dbReference type="EnsemblPlants" id="Bo7g062310.1"/>
    </source>
</evidence>
<organism evidence="1 2">
    <name type="scientific">Brassica oleracea var. oleracea</name>
    <dbReference type="NCBI Taxonomy" id="109376"/>
    <lineage>
        <taxon>Eukaryota</taxon>
        <taxon>Viridiplantae</taxon>
        <taxon>Streptophyta</taxon>
        <taxon>Embryophyta</taxon>
        <taxon>Tracheophyta</taxon>
        <taxon>Spermatophyta</taxon>
        <taxon>Magnoliopsida</taxon>
        <taxon>eudicotyledons</taxon>
        <taxon>Gunneridae</taxon>
        <taxon>Pentapetalae</taxon>
        <taxon>rosids</taxon>
        <taxon>malvids</taxon>
        <taxon>Brassicales</taxon>
        <taxon>Brassicaceae</taxon>
        <taxon>Brassiceae</taxon>
        <taxon>Brassica</taxon>
    </lineage>
</organism>
<proteinExistence type="predicted"/>
<accession>A0A0D3D813</accession>
<dbReference type="HOGENOM" id="CLU_019862_1_0_1"/>
<keyword evidence="2" id="KW-1185">Reference proteome</keyword>
<dbReference type="Gramene" id="Bo7g062310.1">
    <property type="protein sequence ID" value="Bo7g062310.1"/>
    <property type="gene ID" value="Bo7g062310"/>
</dbReference>
<dbReference type="STRING" id="109376.A0A0D3D813"/>
<reference evidence="1" key="2">
    <citation type="submission" date="2015-03" db="UniProtKB">
        <authorList>
            <consortium name="EnsemblPlants"/>
        </authorList>
    </citation>
    <scope>IDENTIFICATION</scope>
</reference>
<dbReference type="Proteomes" id="UP000032141">
    <property type="component" value="Chromosome C7"/>
</dbReference>
<sequence>MSVVKGFTSNFNSWKKFFFFVRADAASIEESCIPLFRRVRKALRFVHPSPALGGETRSDSEPEDQRPNAASTIVTGLNSSKGNDIDLGDLEFSVDDCMLPGWDPNLAFGDGSGTSEVPILDFDDFFAGLPSDFDAPQATSESGRPKVIAEGSYIINGGLNLLGSAIEASHREAMIYRFKAEKAEKDLARMRDVFQDGIRTLLSAMEAATSESGRPKVIAEGSYIINGGLNLLGSAIEASHREAMIYRFKAEKAEKDLARMRDEMLARDAQLAHDHARAVRRAERKGKREIVKVMKTRASQFQVEYGNLKGDFNSLCDFRECRGSVGSLWKTQADDYVFEREMELMKGGMKDHAHAEAIIPLIDGKIQGFWDPIPVSHDTVETATDFAGDDEEVNFPADAFGASLPGNFNFDL</sequence>
<dbReference type="EnsemblPlants" id="Bo7g062310.1">
    <property type="protein sequence ID" value="Bo7g062310.1"/>
    <property type="gene ID" value="Bo7g062310"/>
</dbReference>
<evidence type="ECO:0000313" key="2">
    <source>
        <dbReference type="Proteomes" id="UP000032141"/>
    </source>
</evidence>
<name>A0A0D3D813_BRAOL</name>